<keyword evidence="1 2" id="KW-0413">Isomerase</keyword>
<dbReference type="InterPro" id="IPR017643">
    <property type="entry name" value="Hydroxypyruvate_isomerase"/>
</dbReference>
<dbReference type="PIRSF" id="PIRSF006241">
    <property type="entry name" value="HyI"/>
    <property type="match status" value="1"/>
</dbReference>
<comment type="similarity">
    <text evidence="2">Belongs to the hyi family.</text>
</comment>
<dbReference type="GO" id="GO:0046487">
    <property type="term" value="P:glyoxylate metabolic process"/>
    <property type="evidence" value="ECO:0007669"/>
    <property type="project" value="TreeGrafter"/>
</dbReference>
<evidence type="ECO:0000313" key="5">
    <source>
        <dbReference type="EMBL" id="RCW78106.1"/>
    </source>
</evidence>
<dbReference type="EMBL" id="QPJM01000030">
    <property type="protein sequence ID" value="RCW78106.1"/>
    <property type="molecule type" value="Genomic_DNA"/>
</dbReference>
<accession>A0A368YFI7</accession>
<dbReference type="InterPro" id="IPR013022">
    <property type="entry name" value="Xyl_isomerase-like_TIM-brl"/>
</dbReference>
<sequence length="271" mass="30340">MPKFAANLTMLFNEVPFLERFALASEAGFEAVEYLFPYDYNAAELKQELSDNGLVQVLHNLPAGNWGAGERGIAVLPDRIDEFRRGVVMAIDYATALGCKQVNCLAGITPGGLNDDVLRSTFVHNLRIAAHELAKYDVRLLIEPINTYDIPGFYLNTVEQAASIIEEVGSDNLFIQYDLYHQQRTRGELVATYERHKELIAHVQLADNPGRNEPGTGEINYPFVFKALGQAGYNGWIGCEYKPKTETQRGLAWLNEASTTQKHADIIRMRS</sequence>
<dbReference type="Gene3D" id="3.20.20.150">
    <property type="entry name" value="Divalent-metal-dependent TIM barrel enzymes"/>
    <property type="match status" value="1"/>
</dbReference>
<evidence type="ECO:0000256" key="3">
    <source>
        <dbReference type="PIRSR" id="PIRSR006241-50"/>
    </source>
</evidence>
<dbReference type="Proteomes" id="UP000253324">
    <property type="component" value="Unassembled WGS sequence"/>
</dbReference>
<evidence type="ECO:0000259" key="4">
    <source>
        <dbReference type="Pfam" id="PF01261"/>
    </source>
</evidence>
<dbReference type="InterPro" id="IPR036237">
    <property type="entry name" value="Xyl_isomerase-like_sf"/>
</dbReference>
<evidence type="ECO:0000313" key="6">
    <source>
        <dbReference type="Proteomes" id="UP000253324"/>
    </source>
</evidence>
<feature type="active site" description="Proton donor/acceptor" evidence="3">
    <location>
        <position position="240"/>
    </location>
</feature>
<dbReference type="SUPFAM" id="SSF51658">
    <property type="entry name" value="Xylose isomerase-like"/>
    <property type="match status" value="1"/>
</dbReference>
<dbReference type="PANTHER" id="PTHR43489">
    <property type="entry name" value="ISOMERASE"/>
    <property type="match status" value="1"/>
</dbReference>
<organism evidence="5 6">
    <name type="scientific">Phyllobacterium bourgognense</name>
    <dbReference type="NCBI Taxonomy" id="314236"/>
    <lineage>
        <taxon>Bacteria</taxon>
        <taxon>Pseudomonadati</taxon>
        <taxon>Pseudomonadota</taxon>
        <taxon>Alphaproteobacteria</taxon>
        <taxon>Hyphomicrobiales</taxon>
        <taxon>Phyllobacteriaceae</taxon>
        <taxon>Phyllobacterium</taxon>
    </lineage>
</organism>
<comment type="caution">
    <text evidence="5">The sequence shown here is derived from an EMBL/GenBank/DDBJ whole genome shotgun (WGS) entry which is preliminary data.</text>
</comment>
<keyword evidence="5" id="KW-0670">Pyruvate</keyword>
<dbReference type="FunFam" id="3.20.20.150:FF:000007">
    <property type="entry name" value="Hydroxypyruvate isomerase"/>
    <property type="match status" value="1"/>
</dbReference>
<evidence type="ECO:0000256" key="1">
    <source>
        <dbReference type="ARBA" id="ARBA00023235"/>
    </source>
</evidence>
<dbReference type="GO" id="GO:0008903">
    <property type="term" value="F:hydroxypyruvate isomerase activity"/>
    <property type="evidence" value="ECO:0007669"/>
    <property type="project" value="TreeGrafter"/>
</dbReference>
<protein>
    <submittedName>
        <fullName evidence="5">Hydroxypyruvate isomerase</fullName>
    </submittedName>
</protein>
<dbReference type="OrthoDB" id="9786584at2"/>
<dbReference type="InterPro" id="IPR050417">
    <property type="entry name" value="Sugar_Epim/Isomerase"/>
</dbReference>
<feature type="domain" description="Xylose isomerase-like TIM barrel" evidence="4">
    <location>
        <begin position="21"/>
        <end position="256"/>
    </location>
</feature>
<dbReference type="InterPro" id="IPR053398">
    <property type="entry name" value="HPT_OtnI_isomerases"/>
</dbReference>
<keyword evidence="6" id="KW-1185">Reference proteome</keyword>
<proteinExistence type="inferred from homology"/>
<dbReference type="NCBIfam" id="TIGR03234">
    <property type="entry name" value="OH-pyruv-isom"/>
    <property type="match status" value="1"/>
</dbReference>
<dbReference type="PANTHER" id="PTHR43489:SF6">
    <property type="entry name" value="HYDROXYPYRUVATE ISOMERASE-RELATED"/>
    <property type="match status" value="1"/>
</dbReference>
<feature type="active site" description="Proton donor/acceptor" evidence="3">
    <location>
        <position position="143"/>
    </location>
</feature>
<reference evidence="5 6" key="1">
    <citation type="submission" date="2018-07" db="EMBL/GenBank/DDBJ databases">
        <title>Genomic Encyclopedia of Type Strains, Phase III (KMG-III): the genomes of soil and plant-associated and newly described type strains.</title>
        <authorList>
            <person name="Whitman W."/>
        </authorList>
    </citation>
    <scope>NUCLEOTIDE SEQUENCE [LARGE SCALE GENOMIC DNA]</scope>
    <source>
        <strain evidence="5 6">31-25a</strain>
    </source>
</reference>
<dbReference type="RefSeq" id="WP_114432845.1">
    <property type="nucleotide sequence ID" value="NZ_QPJM01000030.1"/>
</dbReference>
<dbReference type="InterPro" id="IPR026040">
    <property type="entry name" value="HyI-like"/>
</dbReference>
<gene>
    <name evidence="5" type="ORF">C7476_13022</name>
</gene>
<dbReference type="Pfam" id="PF01261">
    <property type="entry name" value="AP_endonuc_2"/>
    <property type="match status" value="1"/>
</dbReference>
<dbReference type="NCBIfam" id="NF043033">
    <property type="entry name" value="OxoTetrIsom"/>
    <property type="match status" value="1"/>
</dbReference>
<dbReference type="AlphaFoldDB" id="A0A368YFI7"/>
<evidence type="ECO:0000256" key="2">
    <source>
        <dbReference type="PIRNR" id="PIRNR006241"/>
    </source>
</evidence>
<name>A0A368YFI7_9HYPH</name>